<dbReference type="PANTHER" id="PTHR36108:SF13">
    <property type="entry name" value="COLOSSIN-B-RELATED"/>
    <property type="match status" value="1"/>
</dbReference>
<evidence type="ECO:0000256" key="2">
    <source>
        <dbReference type="ARBA" id="ARBA00007257"/>
    </source>
</evidence>
<feature type="domain" description="SD-repeat containing protein B" evidence="7">
    <location>
        <begin position="103"/>
        <end position="206"/>
    </location>
</feature>
<proteinExistence type="inferred from homology"/>
<feature type="region of interest" description="Disordered" evidence="5">
    <location>
        <begin position="51"/>
        <end position="88"/>
    </location>
</feature>
<feature type="domain" description="YSIRK Gram-positive signal peptide" evidence="6">
    <location>
        <begin position="9"/>
        <end position="31"/>
    </location>
</feature>
<dbReference type="SUPFAM" id="SSF117074">
    <property type="entry name" value="Hypothetical protein PA1324"/>
    <property type="match status" value="4"/>
</dbReference>
<evidence type="ECO:0000313" key="9">
    <source>
        <dbReference type="Proteomes" id="UP000017131"/>
    </source>
</evidence>
<sequence>MHKKAHINQNYSIRKFTIGTASILLGTGIFFSISHNADAAETTTSYLGVTEKAQTPSPSSPLTAEQSQALSASNPTTPTTITPTASSEPVTAPVINATSNCYKIGDYAWVDADADGIQGEQEQPLANVKIELSQNGKTIATTTTDANGKYLFTNVANGAYELNYESPEGYTPTQSQAGEDITVDSNNIPDEVIINNEDDLTVDVGYLQDELTPVAKYNLGNFVWNDLNRNGIQDQDEPGLKDVQVTLTKPDTSTQTTTTNDSGNYEFKDLPNGKYKVAFATPVGFEPTLTGQGDLDVDSNGVTTDVEIADAYNEFVDSGFYKKPTSFKLGDLAWIDTDGDGVQGELEKGLAGVTVELIQNDQIIASTQTDEKGHYQFDNVANGTYQVAFSVPDGYSPTQVQAEDDVTKDSNGTPVDVTINNADDLTVGIGYLVDIPAPVAKYNLGNFVWNELNHNGIQDKGEPGLKDIQVTLTKPDTSTQTTTTNDNGNYEFKDLPNGKYKVAFAMPVGFEPTLTGQGDLDVDSNGVTTDVEIADAYNEFVDSGFYKKEVEQPKKDESKVDEINNNPPQITEEEIDYSTQLLEQPNQYMDDNMNEVTLLEKVTPEYEDYTDYSTLLLEESNKADQESEYDMDVSTLILEQLSNINYEEDYTDYSSLLLEKTNATYKETSTEDYTDYSTLLLEQGNTAYNL</sequence>
<dbReference type="Pfam" id="PF04650">
    <property type="entry name" value="YSIRK_signal"/>
    <property type="match status" value="1"/>
</dbReference>
<dbReference type="InterPro" id="IPR013783">
    <property type="entry name" value="Ig-like_fold"/>
</dbReference>
<evidence type="ECO:0000256" key="4">
    <source>
        <dbReference type="ARBA" id="ARBA00022729"/>
    </source>
</evidence>
<evidence type="ECO:0000256" key="3">
    <source>
        <dbReference type="ARBA" id="ARBA00022525"/>
    </source>
</evidence>
<comment type="similarity">
    <text evidence="2">Belongs to the serine-aspartate repeat-containing protein (SDr) family.</text>
</comment>
<dbReference type="EMBL" id="AXDY01000003">
    <property type="protein sequence ID" value="ERS94035.1"/>
    <property type="molecule type" value="Genomic_DNA"/>
</dbReference>
<protein>
    <recommendedName>
        <fullName evidence="10">YSIRK-type signal peptide-containing protein</fullName>
    </recommendedName>
</protein>
<comment type="subcellular location">
    <subcellularLocation>
        <location evidence="1">Secreted</location>
    </subcellularLocation>
</comment>
<feature type="domain" description="SD-repeat containing protein B" evidence="7">
    <location>
        <begin position="328"/>
        <end position="421"/>
    </location>
</feature>
<evidence type="ECO:0000259" key="7">
    <source>
        <dbReference type="Pfam" id="PF17210"/>
    </source>
</evidence>
<dbReference type="InterPro" id="IPR005877">
    <property type="entry name" value="YSIRK_signal_dom"/>
</dbReference>
<feature type="compositionally biased region" description="Low complexity" evidence="5">
    <location>
        <begin position="75"/>
        <end position="84"/>
    </location>
</feature>
<evidence type="ECO:0000256" key="5">
    <source>
        <dbReference type="SAM" id="MobiDB-lite"/>
    </source>
</evidence>
<dbReference type="PANTHER" id="PTHR36108">
    <property type="entry name" value="COLOSSIN-B-RELATED"/>
    <property type="match status" value="1"/>
</dbReference>
<reference evidence="8 9" key="1">
    <citation type="journal article" date="2013" name="Genome Announc.">
        <title>Draft Genome Sequence of Staphylococcus simulans UMC-CNS-990, Isolated from a Case of Chronic Bovine Mastitis.</title>
        <authorList>
            <person name="Calcutt M.J."/>
            <person name="Foecking M.F."/>
            <person name="Hsieh H.Y."/>
            <person name="Perry J."/>
            <person name="Stewart G.C."/>
            <person name="Middleton J.R."/>
        </authorList>
    </citation>
    <scope>NUCLEOTIDE SEQUENCE [LARGE SCALE GENOMIC DNA]</scope>
    <source>
        <strain evidence="8 9">UMC-CNS-990</strain>
    </source>
</reference>
<dbReference type="Proteomes" id="UP000017131">
    <property type="component" value="Unassembled WGS sequence"/>
</dbReference>
<keyword evidence="9" id="KW-1185">Reference proteome</keyword>
<dbReference type="Gene3D" id="2.60.40.10">
    <property type="entry name" value="Immunoglobulins"/>
    <property type="match status" value="4"/>
</dbReference>
<keyword evidence="3" id="KW-0964">Secreted</keyword>
<evidence type="ECO:0008006" key="10">
    <source>
        <dbReference type="Google" id="ProtNLM"/>
    </source>
</evidence>
<dbReference type="InterPro" id="IPR033764">
    <property type="entry name" value="Sdr_B"/>
</dbReference>
<dbReference type="RefSeq" id="WP_023015219.1">
    <property type="nucleotide sequence ID" value="NZ_AXDY01000003.1"/>
</dbReference>
<feature type="compositionally biased region" description="Polar residues" evidence="5">
    <location>
        <begin position="51"/>
        <end position="74"/>
    </location>
</feature>
<gene>
    <name evidence="8" type="ORF">SSIM_04260</name>
</gene>
<accession>A0ABN0PED8</accession>
<name>A0ABN0PED8_STASI</name>
<feature type="domain" description="SD-repeat containing protein B" evidence="7">
    <location>
        <begin position="443"/>
        <end position="533"/>
    </location>
</feature>
<evidence type="ECO:0000256" key="1">
    <source>
        <dbReference type="ARBA" id="ARBA00004613"/>
    </source>
</evidence>
<feature type="domain" description="SD-repeat containing protein B" evidence="7">
    <location>
        <begin position="218"/>
        <end position="308"/>
    </location>
</feature>
<evidence type="ECO:0000313" key="8">
    <source>
        <dbReference type="EMBL" id="ERS94035.1"/>
    </source>
</evidence>
<dbReference type="NCBIfam" id="TIGR01168">
    <property type="entry name" value="YSIRK_signal"/>
    <property type="match status" value="1"/>
</dbReference>
<organism evidence="8 9">
    <name type="scientific">Staphylococcus simulans UMC-CNS-990</name>
    <dbReference type="NCBI Taxonomy" id="1405498"/>
    <lineage>
        <taxon>Bacteria</taxon>
        <taxon>Bacillati</taxon>
        <taxon>Bacillota</taxon>
        <taxon>Bacilli</taxon>
        <taxon>Bacillales</taxon>
        <taxon>Staphylococcaceae</taxon>
        <taxon>Staphylococcus</taxon>
    </lineage>
</organism>
<comment type="caution">
    <text evidence="8">The sequence shown here is derived from an EMBL/GenBank/DDBJ whole genome shotgun (WGS) entry which is preliminary data.</text>
</comment>
<evidence type="ECO:0000259" key="6">
    <source>
        <dbReference type="Pfam" id="PF04650"/>
    </source>
</evidence>
<keyword evidence="4" id="KW-0732">Signal</keyword>
<dbReference type="Pfam" id="PF17210">
    <property type="entry name" value="SdrD_B"/>
    <property type="match status" value="4"/>
</dbReference>